<accession>A0A4R1B4B0</accession>
<evidence type="ECO:0008006" key="3">
    <source>
        <dbReference type="Google" id="ProtNLM"/>
    </source>
</evidence>
<protein>
    <recommendedName>
        <fullName evidence="3">GIY-YIG nuclease family protein</fullName>
    </recommendedName>
</protein>
<dbReference type="AlphaFoldDB" id="A0A4R1B4B0"/>
<dbReference type="STRING" id="1742358.GCA_001439605_02099"/>
<sequence>MQKKEYTEKNLIDWVDIFSTKIVNGLSLTFRKEELDNIRKDDRFVKEIRKDCGIYYFVQENKVKYVGRALPSVGLKSRILNQMNAFGDKEWDCVIKDIHTEIGVIIFNEIEQWHFISALEHYLIEKLERPVFNKRC</sequence>
<evidence type="ECO:0000313" key="1">
    <source>
        <dbReference type="EMBL" id="TCJ06262.1"/>
    </source>
</evidence>
<reference evidence="1 2" key="1">
    <citation type="submission" date="2019-03" db="EMBL/GenBank/DDBJ databases">
        <authorList>
            <person name="Jensen L."/>
            <person name="Storgaard J."/>
            <person name="Sulaj E."/>
            <person name="Schramm A."/>
            <person name="Marshall I.P.G."/>
        </authorList>
    </citation>
    <scope>NUCLEOTIDE SEQUENCE [LARGE SCALE GENOMIC DNA]</scope>
    <source>
        <strain evidence="1 2">2017H2G3</strain>
    </source>
</reference>
<dbReference type="OrthoDB" id="2940746at2"/>
<organism evidence="1 2">
    <name type="scientific">Cytobacillus praedii</name>
    <dbReference type="NCBI Taxonomy" id="1742358"/>
    <lineage>
        <taxon>Bacteria</taxon>
        <taxon>Bacillati</taxon>
        <taxon>Bacillota</taxon>
        <taxon>Bacilli</taxon>
        <taxon>Bacillales</taxon>
        <taxon>Bacillaceae</taxon>
        <taxon>Cytobacillus</taxon>
    </lineage>
</organism>
<dbReference type="Proteomes" id="UP000293846">
    <property type="component" value="Unassembled WGS sequence"/>
</dbReference>
<dbReference type="RefSeq" id="WP_131235625.1">
    <property type="nucleotide sequence ID" value="NZ_JARMQF010000003.1"/>
</dbReference>
<proteinExistence type="predicted"/>
<keyword evidence="2" id="KW-1185">Reference proteome</keyword>
<comment type="caution">
    <text evidence="1">The sequence shown here is derived from an EMBL/GenBank/DDBJ whole genome shotgun (WGS) entry which is preliminary data.</text>
</comment>
<name>A0A4R1B4B0_9BACI</name>
<gene>
    <name evidence="1" type="ORF">E0Y62_00185</name>
</gene>
<dbReference type="EMBL" id="SJTH01000001">
    <property type="protein sequence ID" value="TCJ06262.1"/>
    <property type="molecule type" value="Genomic_DNA"/>
</dbReference>
<evidence type="ECO:0000313" key="2">
    <source>
        <dbReference type="Proteomes" id="UP000293846"/>
    </source>
</evidence>